<dbReference type="EMBL" id="JAGMVJ010000011">
    <property type="protein sequence ID" value="KAH7086212.1"/>
    <property type="molecule type" value="Genomic_DNA"/>
</dbReference>
<accession>A0A8K0R3U5</accession>
<protein>
    <submittedName>
        <fullName evidence="2">Heterokaryon incompatibility protein-domain-containing protein</fullName>
    </submittedName>
</protein>
<evidence type="ECO:0000313" key="3">
    <source>
        <dbReference type="Proteomes" id="UP000813461"/>
    </source>
</evidence>
<dbReference type="Proteomes" id="UP000813461">
    <property type="component" value="Unassembled WGS sequence"/>
</dbReference>
<dbReference type="PANTHER" id="PTHR24148:SF82">
    <property type="entry name" value="HETEROKARYON INCOMPATIBILITY DOMAIN-CONTAINING PROTEIN"/>
    <property type="match status" value="1"/>
</dbReference>
<evidence type="ECO:0000313" key="2">
    <source>
        <dbReference type="EMBL" id="KAH7086212.1"/>
    </source>
</evidence>
<comment type="caution">
    <text evidence="2">The sequence shown here is derived from an EMBL/GenBank/DDBJ whole genome shotgun (WGS) entry which is preliminary data.</text>
</comment>
<gene>
    <name evidence="2" type="ORF">FB567DRAFT_560976</name>
</gene>
<feature type="domain" description="Heterokaryon incompatibility" evidence="1">
    <location>
        <begin position="12"/>
        <end position="155"/>
    </location>
</feature>
<reference evidence="2" key="1">
    <citation type="journal article" date="2021" name="Nat. Commun.">
        <title>Genetic determinants of endophytism in the Arabidopsis root mycobiome.</title>
        <authorList>
            <person name="Mesny F."/>
            <person name="Miyauchi S."/>
            <person name="Thiergart T."/>
            <person name="Pickel B."/>
            <person name="Atanasova L."/>
            <person name="Karlsson M."/>
            <person name="Huettel B."/>
            <person name="Barry K.W."/>
            <person name="Haridas S."/>
            <person name="Chen C."/>
            <person name="Bauer D."/>
            <person name="Andreopoulos W."/>
            <person name="Pangilinan J."/>
            <person name="LaButti K."/>
            <person name="Riley R."/>
            <person name="Lipzen A."/>
            <person name="Clum A."/>
            <person name="Drula E."/>
            <person name="Henrissat B."/>
            <person name="Kohler A."/>
            <person name="Grigoriev I.V."/>
            <person name="Martin F.M."/>
            <person name="Hacquard S."/>
        </authorList>
    </citation>
    <scope>NUCLEOTIDE SEQUENCE</scope>
    <source>
        <strain evidence="2">MPI-SDFR-AT-0120</strain>
    </source>
</reference>
<sequence length="589" mass="67002">MGKFAYLSSRQGTVLNDVSIAITANLDCALRHLRFTMVPRILWVDAISINQASTQERNHQVQIMGNIYSTAKEVIIWLGPVDKTDLYLRAVLGAMQFYFSDENQSTVTFFDYILSVIALMSEQISSPEDPEASLIAALHRIVSRPWFTRIWVVQELALSKIANVHMGDYNFPWKPFSAFMSWLPHHKLDPTRHGAVTEAVARVTRAQTDIHFASQLCRTVHLSASNPRDKVFSILGISGFSGDRIVPDYAKSIERVFSEAVAAMLRDEKLAIYYYAPLQPTRRDYVAGRSNELPSWVPDLRISGAAYLKNAASRRYDKSNQDEAYHRPDNIICWKSLFHSHPIEELFGSMCAQLPFSPVIISADLTKLHVPGVVLGTIRATSGRSFYDLKVPRSDQDHRNIVRDVYRSLVDSHNTDALDFAEAVSQGALYFYREHEKKAAIISLESELSRKSKSPNVQKRVDEFWSSVSTQTYQRTLFVATDGCIGLSYHPDHVNDIRPGDIVVGLFAINFPFILRAVGDGTFRMINVAGPLNHRWGHKFLKNEEFQSFFEESNIRQRTHGWRSGRRKFEPGASWEDYKEHGMVEFTIV</sequence>
<name>A0A8K0R3U5_9PLEO</name>
<evidence type="ECO:0000259" key="1">
    <source>
        <dbReference type="Pfam" id="PF06985"/>
    </source>
</evidence>
<dbReference type="Pfam" id="PF06985">
    <property type="entry name" value="HET"/>
    <property type="match status" value="1"/>
</dbReference>
<organism evidence="2 3">
    <name type="scientific">Paraphoma chrysanthemicola</name>
    <dbReference type="NCBI Taxonomy" id="798071"/>
    <lineage>
        <taxon>Eukaryota</taxon>
        <taxon>Fungi</taxon>
        <taxon>Dikarya</taxon>
        <taxon>Ascomycota</taxon>
        <taxon>Pezizomycotina</taxon>
        <taxon>Dothideomycetes</taxon>
        <taxon>Pleosporomycetidae</taxon>
        <taxon>Pleosporales</taxon>
        <taxon>Pleosporineae</taxon>
        <taxon>Phaeosphaeriaceae</taxon>
        <taxon>Paraphoma</taxon>
    </lineage>
</organism>
<proteinExistence type="predicted"/>
<dbReference type="OrthoDB" id="2157530at2759"/>
<dbReference type="AlphaFoldDB" id="A0A8K0R3U5"/>
<dbReference type="InterPro" id="IPR052895">
    <property type="entry name" value="HetReg/Transcr_Mod"/>
</dbReference>
<keyword evidence="3" id="KW-1185">Reference proteome</keyword>
<dbReference type="PANTHER" id="PTHR24148">
    <property type="entry name" value="ANKYRIN REPEAT DOMAIN-CONTAINING PROTEIN 39 HOMOLOG-RELATED"/>
    <property type="match status" value="1"/>
</dbReference>
<dbReference type="InterPro" id="IPR010730">
    <property type="entry name" value="HET"/>
</dbReference>